<keyword evidence="1" id="KW-1133">Transmembrane helix</keyword>
<keyword evidence="3" id="KW-1185">Reference proteome</keyword>
<evidence type="ECO:0000313" key="2">
    <source>
        <dbReference type="EMBL" id="SDF54989.1"/>
    </source>
</evidence>
<dbReference type="AlphaFoldDB" id="A0A1G7M1D2"/>
<evidence type="ECO:0000256" key="1">
    <source>
        <dbReference type="SAM" id="Phobius"/>
    </source>
</evidence>
<keyword evidence="1" id="KW-0812">Transmembrane</keyword>
<dbReference type="OrthoDB" id="679295at2"/>
<reference evidence="3" key="1">
    <citation type="submission" date="2016-10" db="EMBL/GenBank/DDBJ databases">
        <authorList>
            <person name="Varghese N."/>
            <person name="Submissions S."/>
        </authorList>
    </citation>
    <scope>NUCLEOTIDE SEQUENCE [LARGE SCALE GENOMIC DNA]</scope>
    <source>
        <strain evidence="3">DSM 25329</strain>
    </source>
</reference>
<name>A0A1G7M1D2_9BACT</name>
<keyword evidence="1" id="KW-0472">Membrane</keyword>
<organism evidence="2 3">
    <name type="scientific">Dyadobacter soli</name>
    <dbReference type="NCBI Taxonomy" id="659014"/>
    <lineage>
        <taxon>Bacteria</taxon>
        <taxon>Pseudomonadati</taxon>
        <taxon>Bacteroidota</taxon>
        <taxon>Cytophagia</taxon>
        <taxon>Cytophagales</taxon>
        <taxon>Spirosomataceae</taxon>
        <taxon>Dyadobacter</taxon>
    </lineage>
</organism>
<accession>A0A1G7M1D2</accession>
<feature type="transmembrane region" description="Helical" evidence="1">
    <location>
        <begin position="6"/>
        <end position="26"/>
    </location>
</feature>
<dbReference type="RefSeq" id="WP_143016874.1">
    <property type="nucleotide sequence ID" value="NZ_FNAN01000011.1"/>
</dbReference>
<feature type="transmembrane region" description="Helical" evidence="1">
    <location>
        <begin position="52"/>
        <end position="75"/>
    </location>
</feature>
<dbReference type="Proteomes" id="UP000198748">
    <property type="component" value="Unassembled WGS sequence"/>
</dbReference>
<proteinExistence type="predicted"/>
<feature type="transmembrane region" description="Helical" evidence="1">
    <location>
        <begin position="87"/>
        <end position="108"/>
    </location>
</feature>
<dbReference type="EMBL" id="FNAN01000011">
    <property type="protein sequence ID" value="SDF54989.1"/>
    <property type="molecule type" value="Genomic_DNA"/>
</dbReference>
<protein>
    <submittedName>
        <fullName evidence="2">Uncharacterized protein</fullName>
    </submittedName>
</protein>
<gene>
    <name evidence="2" type="ORF">SAMN04487996_111122</name>
</gene>
<sequence length="117" mass="13044">MDDTTADLFLTMSITFGIFGICYHYLIIRYKERTAIVEKGLPKDFFKGSTNYLPLLLLLAIVSISIGVGLLAGAFLESVAAYPFEGFMLPFAMLLFLGISLLVSYYVLKKLDKNNNV</sequence>
<evidence type="ECO:0000313" key="3">
    <source>
        <dbReference type="Proteomes" id="UP000198748"/>
    </source>
</evidence>
<dbReference type="STRING" id="659014.SAMN04487996_111122"/>